<dbReference type="EMBL" id="GBXM01107887">
    <property type="protein sequence ID" value="JAH00690.1"/>
    <property type="molecule type" value="Transcribed_RNA"/>
</dbReference>
<name>A0A0E9P9E0_ANGAN</name>
<sequence>MAGLCTAVHWPLSIAGVPSHILGGLVWVQIFVWPSTKTPDCTFQGHD</sequence>
<dbReference type="AlphaFoldDB" id="A0A0E9P9E0"/>
<reference evidence="1" key="2">
    <citation type="journal article" date="2015" name="Fish Shellfish Immunol.">
        <title>Early steps in the European eel (Anguilla anguilla)-Vibrio vulnificus interaction in the gills: Role of the RtxA13 toxin.</title>
        <authorList>
            <person name="Callol A."/>
            <person name="Pajuelo D."/>
            <person name="Ebbesson L."/>
            <person name="Teles M."/>
            <person name="MacKenzie S."/>
            <person name="Amaro C."/>
        </authorList>
    </citation>
    <scope>NUCLEOTIDE SEQUENCE</scope>
</reference>
<evidence type="ECO:0000313" key="1">
    <source>
        <dbReference type="EMBL" id="JAH00690.1"/>
    </source>
</evidence>
<organism evidence="1">
    <name type="scientific">Anguilla anguilla</name>
    <name type="common">European freshwater eel</name>
    <name type="synonym">Muraena anguilla</name>
    <dbReference type="NCBI Taxonomy" id="7936"/>
    <lineage>
        <taxon>Eukaryota</taxon>
        <taxon>Metazoa</taxon>
        <taxon>Chordata</taxon>
        <taxon>Craniata</taxon>
        <taxon>Vertebrata</taxon>
        <taxon>Euteleostomi</taxon>
        <taxon>Actinopterygii</taxon>
        <taxon>Neopterygii</taxon>
        <taxon>Teleostei</taxon>
        <taxon>Anguilliformes</taxon>
        <taxon>Anguillidae</taxon>
        <taxon>Anguilla</taxon>
    </lineage>
</organism>
<protein>
    <submittedName>
        <fullName evidence="1">Uncharacterized protein</fullName>
    </submittedName>
</protein>
<reference evidence="1" key="1">
    <citation type="submission" date="2014-11" db="EMBL/GenBank/DDBJ databases">
        <authorList>
            <person name="Amaro Gonzalez C."/>
        </authorList>
    </citation>
    <scope>NUCLEOTIDE SEQUENCE</scope>
</reference>
<proteinExistence type="predicted"/>
<accession>A0A0E9P9E0</accession>